<keyword evidence="4" id="KW-1185">Reference proteome</keyword>
<feature type="transmembrane region" description="Helical" evidence="2">
    <location>
        <begin position="18"/>
        <end position="36"/>
    </location>
</feature>
<comment type="caution">
    <text evidence="3">The sequence shown here is derived from an EMBL/GenBank/DDBJ whole genome shotgun (WGS) entry which is preliminary data.</text>
</comment>
<feature type="region of interest" description="Disordered" evidence="1">
    <location>
        <begin position="39"/>
        <end position="67"/>
    </location>
</feature>
<dbReference type="Proteomes" id="UP000198647">
    <property type="component" value="Unassembled WGS sequence"/>
</dbReference>
<name>A0A1H3F480_9BACI</name>
<protein>
    <recommendedName>
        <fullName evidence="5">Gas vesicle protein</fullName>
    </recommendedName>
</protein>
<feature type="region of interest" description="Disordered" evidence="1">
    <location>
        <begin position="102"/>
        <end position="168"/>
    </location>
</feature>
<evidence type="ECO:0000256" key="2">
    <source>
        <dbReference type="SAM" id="Phobius"/>
    </source>
</evidence>
<evidence type="ECO:0000313" key="4">
    <source>
        <dbReference type="Proteomes" id="UP000198647"/>
    </source>
</evidence>
<keyword evidence="2" id="KW-0472">Membrane</keyword>
<proteinExistence type="predicted"/>
<dbReference type="RefSeq" id="WP_076572050.1">
    <property type="nucleotide sequence ID" value="NZ_FNOS01000003.1"/>
</dbReference>
<reference evidence="3 4" key="1">
    <citation type="submission" date="2016-10" db="EMBL/GenBank/DDBJ databases">
        <authorList>
            <person name="Varghese N."/>
            <person name="Submissions S."/>
        </authorList>
    </citation>
    <scope>NUCLEOTIDE SEQUENCE [LARGE SCALE GENOMIC DNA]</scope>
    <source>
        <strain evidence="3 4">DSM 20748</strain>
    </source>
</reference>
<organism evidence="3 4">
    <name type="scientific">Salimicrobium album</name>
    <dbReference type="NCBI Taxonomy" id="50717"/>
    <lineage>
        <taxon>Bacteria</taxon>
        <taxon>Bacillati</taxon>
        <taxon>Bacillota</taxon>
        <taxon>Bacilli</taxon>
        <taxon>Bacillales</taxon>
        <taxon>Bacillaceae</taxon>
        <taxon>Salimicrobium</taxon>
    </lineage>
</organism>
<sequence>MGQNYEDSQNNKRRGNKLPFAMVSGALVGAVVVLASDSEERKRVKSGSSNAKNKISGYANRVKEDPQGVKDDWLGRIQRAASITKEAVQKIQEILDEQGNQLKESAQDIQNESKEMIETAKDAGDELQSVGEKASEAKEELSSSESSDNTSTSGSTDDNVTDINDKKQ</sequence>
<dbReference type="EMBL" id="FNOS01000003">
    <property type="protein sequence ID" value="SDX85690.1"/>
    <property type="molecule type" value="Genomic_DNA"/>
</dbReference>
<keyword evidence="2" id="KW-0812">Transmembrane</keyword>
<evidence type="ECO:0008006" key="5">
    <source>
        <dbReference type="Google" id="ProtNLM"/>
    </source>
</evidence>
<gene>
    <name evidence="3" type="ORF">SAMN04488081_1504</name>
</gene>
<evidence type="ECO:0000256" key="1">
    <source>
        <dbReference type="SAM" id="MobiDB-lite"/>
    </source>
</evidence>
<evidence type="ECO:0000313" key="3">
    <source>
        <dbReference type="EMBL" id="SDX85690.1"/>
    </source>
</evidence>
<accession>A0A1H3F480</accession>
<feature type="compositionally biased region" description="Low complexity" evidence="1">
    <location>
        <begin position="143"/>
        <end position="158"/>
    </location>
</feature>
<keyword evidence="2" id="KW-1133">Transmembrane helix</keyword>
<feature type="compositionally biased region" description="Basic and acidic residues" evidence="1">
    <location>
        <begin position="111"/>
        <end position="124"/>
    </location>
</feature>